<gene>
    <name evidence="1" type="ORF">Ciccas_006920</name>
</gene>
<sequence>MLKQFWDIARKKNQYRDSVNKIGVNDQGKNLRDAIVAGITKYYDDNLHRWEIIAASLLHPGFKNNWTNDDNLICIAMLAIRDLLKLPDYSLTPPTNYDDDESFYVMQQAPEKVDALDIYLKAPSSS</sequence>
<organism evidence="1 2">
    <name type="scientific">Cichlidogyrus casuarinus</name>
    <dbReference type="NCBI Taxonomy" id="1844966"/>
    <lineage>
        <taxon>Eukaryota</taxon>
        <taxon>Metazoa</taxon>
        <taxon>Spiralia</taxon>
        <taxon>Lophotrochozoa</taxon>
        <taxon>Platyhelminthes</taxon>
        <taxon>Monogenea</taxon>
        <taxon>Monopisthocotylea</taxon>
        <taxon>Dactylogyridea</taxon>
        <taxon>Ancyrocephalidae</taxon>
        <taxon>Cichlidogyrus</taxon>
    </lineage>
</organism>
<dbReference type="EMBL" id="JBJKFK010000992">
    <property type="protein sequence ID" value="KAL3314464.1"/>
    <property type="molecule type" value="Genomic_DNA"/>
</dbReference>
<protein>
    <submittedName>
        <fullName evidence="1">Uncharacterized protein</fullName>
    </submittedName>
</protein>
<proteinExistence type="predicted"/>
<dbReference type="Proteomes" id="UP001626550">
    <property type="component" value="Unassembled WGS sequence"/>
</dbReference>
<reference evidence="1 2" key="1">
    <citation type="submission" date="2024-11" db="EMBL/GenBank/DDBJ databases">
        <title>Adaptive evolution of stress response genes in parasites aligns with host niche diversity.</title>
        <authorList>
            <person name="Hahn C."/>
            <person name="Resl P."/>
        </authorList>
    </citation>
    <scope>NUCLEOTIDE SEQUENCE [LARGE SCALE GENOMIC DNA]</scope>
    <source>
        <strain evidence="1">EGGRZ-B1_66</strain>
        <tissue evidence="1">Body</tissue>
    </source>
</reference>
<evidence type="ECO:0000313" key="2">
    <source>
        <dbReference type="Proteomes" id="UP001626550"/>
    </source>
</evidence>
<dbReference type="AlphaFoldDB" id="A0ABD2Q4D7"/>
<name>A0ABD2Q4D7_9PLAT</name>
<accession>A0ABD2Q4D7</accession>
<comment type="caution">
    <text evidence="1">The sequence shown here is derived from an EMBL/GenBank/DDBJ whole genome shotgun (WGS) entry which is preliminary data.</text>
</comment>
<evidence type="ECO:0000313" key="1">
    <source>
        <dbReference type="EMBL" id="KAL3314464.1"/>
    </source>
</evidence>
<keyword evidence="2" id="KW-1185">Reference proteome</keyword>